<gene>
    <name evidence="1" type="ORF">PHMEG_0006112</name>
</gene>
<dbReference type="Proteomes" id="UP000198211">
    <property type="component" value="Unassembled WGS sequence"/>
</dbReference>
<dbReference type="EMBL" id="NBNE01000421">
    <property type="protein sequence ID" value="OWZ19617.1"/>
    <property type="molecule type" value="Genomic_DNA"/>
</dbReference>
<keyword evidence="2" id="KW-1185">Reference proteome</keyword>
<name>A0A225WRE0_9STRA</name>
<protein>
    <submittedName>
        <fullName evidence="1">Uncharacterized protein</fullName>
    </submittedName>
</protein>
<evidence type="ECO:0000313" key="2">
    <source>
        <dbReference type="Proteomes" id="UP000198211"/>
    </source>
</evidence>
<reference evidence="2" key="1">
    <citation type="submission" date="2017-03" db="EMBL/GenBank/DDBJ databases">
        <title>Phytopthora megakarya and P. palmivora, two closely related causual agents of cacao black pod achieved similar genome size and gene model numbers by different mechanisms.</title>
        <authorList>
            <person name="Ali S."/>
            <person name="Shao J."/>
            <person name="Larry D.J."/>
            <person name="Kronmiller B."/>
            <person name="Shen D."/>
            <person name="Strem M.D."/>
            <person name="Melnick R.L."/>
            <person name="Guiltinan M.J."/>
            <person name="Tyler B.M."/>
            <person name="Meinhardt L.W."/>
            <person name="Bailey B.A."/>
        </authorList>
    </citation>
    <scope>NUCLEOTIDE SEQUENCE [LARGE SCALE GENOMIC DNA]</scope>
    <source>
        <strain evidence="2">zdho120</strain>
    </source>
</reference>
<sequence length="216" mass="24111">MSESGHEQVRSLGLDWDITRGTVTIFISKILKAQFRFSNAITSGLVTKTSGLSLLGSLRHIATCSQLPEPFTSEFMASRYLLTGTGDAASPVQLLMTYQTGCFNRAPVEEFTNVFNLSVHMHMYASRDYGWLFLRFINTSRSNGSSTIHCRFYIELNQRSRTSMCSSSGSYVGVHVSNRSTFSSSNTRIDNTSAVSRARRSSSRYHLPRSTIGFCH</sequence>
<organism evidence="1 2">
    <name type="scientific">Phytophthora megakarya</name>
    <dbReference type="NCBI Taxonomy" id="4795"/>
    <lineage>
        <taxon>Eukaryota</taxon>
        <taxon>Sar</taxon>
        <taxon>Stramenopiles</taxon>
        <taxon>Oomycota</taxon>
        <taxon>Peronosporomycetes</taxon>
        <taxon>Peronosporales</taxon>
        <taxon>Peronosporaceae</taxon>
        <taxon>Phytophthora</taxon>
    </lineage>
</organism>
<evidence type="ECO:0000313" key="1">
    <source>
        <dbReference type="EMBL" id="OWZ19617.1"/>
    </source>
</evidence>
<proteinExistence type="predicted"/>
<accession>A0A225WRE0</accession>
<dbReference type="AlphaFoldDB" id="A0A225WRE0"/>
<comment type="caution">
    <text evidence="1">The sequence shown here is derived from an EMBL/GenBank/DDBJ whole genome shotgun (WGS) entry which is preliminary data.</text>
</comment>